<dbReference type="InterPro" id="IPR023996">
    <property type="entry name" value="TonB-dep_OMP_SusC/RagA"/>
</dbReference>
<dbReference type="InterPro" id="IPR008969">
    <property type="entry name" value="CarboxyPept-like_regulatory"/>
</dbReference>
<keyword evidence="4 7" id="KW-0812">Transmembrane</keyword>
<evidence type="ECO:0000259" key="8">
    <source>
        <dbReference type="Pfam" id="PF07715"/>
    </source>
</evidence>
<comment type="subcellular location">
    <subcellularLocation>
        <location evidence="1 7">Cell outer membrane</location>
        <topology evidence="1 7">Multi-pass membrane protein</topology>
    </subcellularLocation>
</comment>
<dbReference type="Gene3D" id="2.170.130.10">
    <property type="entry name" value="TonB-dependent receptor, plug domain"/>
    <property type="match status" value="1"/>
</dbReference>
<keyword evidence="3 7" id="KW-1134">Transmembrane beta strand</keyword>
<feature type="domain" description="TonB-dependent receptor plug" evidence="8">
    <location>
        <begin position="227"/>
        <end position="364"/>
    </location>
</feature>
<reference evidence="9 10" key="1">
    <citation type="submission" date="2020-09" db="EMBL/GenBank/DDBJ databases">
        <title>Genome sequences of type strains of Chitinophaga qingshengii and Chitinophaga varians.</title>
        <authorList>
            <person name="Kittiwongwattana C."/>
        </authorList>
    </citation>
    <scope>NUCLEOTIDE SEQUENCE [LARGE SCALE GENOMIC DNA]</scope>
    <source>
        <strain evidence="9 10">JCM 30026</strain>
    </source>
</reference>
<keyword evidence="5 7" id="KW-0472">Membrane</keyword>
<evidence type="ECO:0000256" key="1">
    <source>
        <dbReference type="ARBA" id="ARBA00004571"/>
    </source>
</evidence>
<proteinExistence type="inferred from homology"/>
<evidence type="ECO:0000256" key="2">
    <source>
        <dbReference type="ARBA" id="ARBA00022448"/>
    </source>
</evidence>
<evidence type="ECO:0000313" key="10">
    <source>
        <dbReference type="Proteomes" id="UP000659124"/>
    </source>
</evidence>
<dbReference type="Pfam" id="PF07715">
    <property type="entry name" value="Plug"/>
    <property type="match status" value="1"/>
</dbReference>
<dbReference type="NCBIfam" id="TIGR04056">
    <property type="entry name" value="OMP_RagA_SusC"/>
    <property type="match status" value="1"/>
</dbReference>
<organism evidence="9 10">
    <name type="scientific">Chitinophaga qingshengii</name>
    <dbReference type="NCBI Taxonomy" id="1569794"/>
    <lineage>
        <taxon>Bacteria</taxon>
        <taxon>Pseudomonadati</taxon>
        <taxon>Bacteroidota</taxon>
        <taxon>Chitinophagia</taxon>
        <taxon>Chitinophagales</taxon>
        <taxon>Chitinophagaceae</taxon>
        <taxon>Chitinophaga</taxon>
    </lineage>
</organism>
<keyword evidence="6 7" id="KW-0998">Cell outer membrane</keyword>
<dbReference type="Gene3D" id="2.60.40.1120">
    <property type="entry name" value="Carboxypeptidase-like, regulatory domain"/>
    <property type="match status" value="1"/>
</dbReference>
<dbReference type="Proteomes" id="UP000659124">
    <property type="component" value="Unassembled WGS sequence"/>
</dbReference>
<dbReference type="InterPro" id="IPR023997">
    <property type="entry name" value="TonB-dep_OMP_SusC/RagA_CS"/>
</dbReference>
<evidence type="ECO:0000313" key="9">
    <source>
        <dbReference type="EMBL" id="MBC9931845.1"/>
    </source>
</evidence>
<gene>
    <name evidence="9" type="ORF">ICL07_15780</name>
</gene>
<dbReference type="InterPro" id="IPR037066">
    <property type="entry name" value="Plug_dom_sf"/>
</dbReference>
<evidence type="ECO:0000256" key="5">
    <source>
        <dbReference type="ARBA" id="ARBA00023136"/>
    </source>
</evidence>
<dbReference type="PROSITE" id="PS52016">
    <property type="entry name" value="TONB_DEPENDENT_REC_3"/>
    <property type="match status" value="1"/>
</dbReference>
<sequence>MQQPTVNRQRHSAAGKDVLRRSGCFGSLLLSVILPAVSLSAQTVTLSANRMPLEKVCKEVEKQTGYYFVYPANLRQNNPLVTVALKNADVNTSLREIFDRTSYRYEVTDKVVSINTALRNNKPEKNIAAKDTLSITVKGRVTSLQTFGPLENASVSSSFTQRTTLTNEKGEFELKGVLLGEEILVSYVGYEKYKAIVTQPTVNVMMQPADNLLDKVVVKAYGVTSKRFNTSSIVTVSGKELQDLPVQNPLMALEGRVPGLMITRANNSPGSPLRVEVRGRNGINGLVSSDPLFVIDGVPQTVLDVQPQSPRGNANIISDGLDQSGMGRGLNMMFGLGVNDIESIEVLKDAGATAIYGSRGANGVILITTKKTQQGKTRFSMNMSQGIKTAVKYQPYLNTKDYLAMRRQAYANSGLTPSPVPGQNGYAPELYLMDTTRYTDWQRYMYGGTGLYTTVNPRLTGGTATSSYMVSGTYTRQTDITPSSARDQSASVLLKLDNRSLNNRFKSSLSAMYINSVNSSPGNLGSLGNLRPHEPEAYDSLGKLNWVEYKRVGQNYPFKGLRQNYVSTTNRINAGFSAGYTVMDGLELSAQIGYNSSFNSSDYLSPMSAEAPKSVSGSIPTGQHSAGSTNISNLTVEPKLNWNKPVGNGVLNLLAGGTYQSNTTKSNYIGGIGYLSDDMIRDLSAAPSINVRNNVGQYKYVGVFGSLDYNLAGRYMVTLSGRRDGSSRFGPGKQFGNFWAIAAGWIMSEESWVRKWLPAAVSFLKLRGSYGLTGSDGVGDYQYLSQWAYPQYSDGIKNTPLKYNGVAPLMETIVANDQFHWQTNKKLELALEFSMWDKINIIGDWYRNRCDDQLLGYPLPLFTGFNTITANTVANVQNAGVDLMVNAELLKRKDINWSISFNINRQFNKLLAYPGLELSPYATLYRVGESLNAQALFHFLGRDPKTGEGHYQDLNGDGKINYNYGVAPGTADDDRAVFLDMNPAFSGGFQTSFRYKGWRISPSFSFIRVIKPIGYMAYGTELGNMSYWQLEHQWSPDRPDGLLPPMTAVKTTEPDRFYNSDANYKMINVFRLKGMLLSWNMPQAWLTKARMSQLAFTLNADNLWLLTNYHAGVDPDISGAVPSIRTVTLGCNISF</sequence>
<evidence type="ECO:0000256" key="3">
    <source>
        <dbReference type="ARBA" id="ARBA00022452"/>
    </source>
</evidence>
<dbReference type="SUPFAM" id="SSF56935">
    <property type="entry name" value="Porins"/>
    <property type="match status" value="1"/>
</dbReference>
<dbReference type="EMBL" id="JACVFC010000002">
    <property type="protein sequence ID" value="MBC9931845.1"/>
    <property type="molecule type" value="Genomic_DNA"/>
</dbReference>
<comment type="similarity">
    <text evidence="7">Belongs to the TonB-dependent receptor family.</text>
</comment>
<dbReference type="RefSeq" id="WP_188088991.1">
    <property type="nucleotide sequence ID" value="NZ_JACVFC010000002.1"/>
</dbReference>
<protein>
    <submittedName>
        <fullName evidence="9">SusC/RagA family TonB-linked outer membrane protein</fullName>
    </submittedName>
</protein>
<dbReference type="SUPFAM" id="SSF49464">
    <property type="entry name" value="Carboxypeptidase regulatory domain-like"/>
    <property type="match status" value="1"/>
</dbReference>
<dbReference type="InterPro" id="IPR012910">
    <property type="entry name" value="Plug_dom"/>
</dbReference>
<dbReference type="InterPro" id="IPR036942">
    <property type="entry name" value="Beta-barrel_TonB_sf"/>
</dbReference>
<evidence type="ECO:0000256" key="4">
    <source>
        <dbReference type="ARBA" id="ARBA00022692"/>
    </source>
</evidence>
<accession>A0ABR7TPD5</accession>
<dbReference type="NCBIfam" id="TIGR04057">
    <property type="entry name" value="SusC_RagA_signa"/>
    <property type="match status" value="1"/>
</dbReference>
<name>A0ABR7TPD5_9BACT</name>
<dbReference type="Pfam" id="PF13715">
    <property type="entry name" value="CarbopepD_reg_2"/>
    <property type="match status" value="1"/>
</dbReference>
<evidence type="ECO:0000256" key="6">
    <source>
        <dbReference type="ARBA" id="ARBA00023237"/>
    </source>
</evidence>
<evidence type="ECO:0000256" key="7">
    <source>
        <dbReference type="PROSITE-ProRule" id="PRU01360"/>
    </source>
</evidence>
<keyword evidence="10" id="KW-1185">Reference proteome</keyword>
<dbReference type="InterPro" id="IPR039426">
    <property type="entry name" value="TonB-dep_rcpt-like"/>
</dbReference>
<dbReference type="Gene3D" id="2.40.170.20">
    <property type="entry name" value="TonB-dependent receptor, beta-barrel domain"/>
    <property type="match status" value="1"/>
</dbReference>
<keyword evidence="2 7" id="KW-0813">Transport</keyword>
<comment type="caution">
    <text evidence="9">The sequence shown here is derived from an EMBL/GenBank/DDBJ whole genome shotgun (WGS) entry which is preliminary data.</text>
</comment>